<dbReference type="SMART" id="SM00244">
    <property type="entry name" value="PHB"/>
    <property type="match status" value="1"/>
</dbReference>
<comment type="similarity">
    <text evidence="2">Belongs to the band 7/mec-2 family. HflK subfamily.</text>
</comment>
<gene>
    <name evidence="9" type="primary">hflK</name>
    <name evidence="9" type="ORF">SP5_072_00260</name>
</gene>
<feature type="domain" description="Band 7" evidence="8">
    <location>
        <begin position="108"/>
        <end position="274"/>
    </location>
</feature>
<dbReference type="Gene3D" id="3.30.479.30">
    <property type="entry name" value="Band 7 domain"/>
    <property type="match status" value="1"/>
</dbReference>
<evidence type="ECO:0000313" key="9">
    <source>
        <dbReference type="EMBL" id="GAM02044.1"/>
    </source>
</evidence>
<dbReference type="PANTHER" id="PTHR43327:SF2">
    <property type="entry name" value="MODULATOR OF FTSH PROTEASE HFLK"/>
    <property type="match status" value="1"/>
</dbReference>
<proteinExistence type="inferred from homology"/>
<comment type="subcellular location">
    <subcellularLocation>
        <location evidence="1">Membrane</location>
        <topology evidence="1">Single-pass membrane protein</topology>
    </subcellularLocation>
</comment>
<feature type="region of interest" description="Disordered" evidence="6">
    <location>
        <begin position="1"/>
        <end position="82"/>
    </location>
</feature>
<reference evidence="9 10" key="1">
    <citation type="submission" date="2014-11" db="EMBL/GenBank/DDBJ databases">
        <title>Whole genome shotgun sequence of Sphingomonas parapaucimobilis NBRC 15100.</title>
        <authorList>
            <person name="Katano-Makiyama Y."/>
            <person name="Hosoyama A."/>
            <person name="Hashimoto M."/>
            <person name="Hosoyama Y."/>
            <person name="Noguchi M."/>
            <person name="Numata M."/>
            <person name="Tsuchikane K."/>
            <person name="Hirakata S."/>
            <person name="Uohara A."/>
            <person name="Shimodaira J."/>
            <person name="Ohji S."/>
            <person name="Ichikawa N."/>
            <person name="Kimura A."/>
            <person name="Yamazoe A."/>
            <person name="Fujita N."/>
        </authorList>
    </citation>
    <scope>NUCLEOTIDE SEQUENCE [LARGE SCALE GENOMIC DNA]</scope>
    <source>
        <strain evidence="9 10">NBRC 15100</strain>
    </source>
</reference>
<organism evidence="9 10">
    <name type="scientific">Sphingomonas parapaucimobilis NBRC 15100</name>
    <dbReference type="NCBI Taxonomy" id="1219049"/>
    <lineage>
        <taxon>Bacteria</taxon>
        <taxon>Pseudomonadati</taxon>
        <taxon>Pseudomonadota</taxon>
        <taxon>Alphaproteobacteria</taxon>
        <taxon>Sphingomonadales</taxon>
        <taxon>Sphingomonadaceae</taxon>
        <taxon>Sphingomonas</taxon>
    </lineage>
</organism>
<dbReference type="SUPFAM" id="SSF117892">
    <property type="entry name" value="Band 7/SPFH domain"/>
    <property type="match status" value="1"/>
</dbReference>
<evidence type="ECO:0000256" key="1">
    <source>
        <dbReference type="ARBA" id="ARBA00004167"/>
    </source>
</evidence>
<evidence type="ECO:0000313" key="10">
    <source>
        <dbReference type="Proteomes" id="UP000032305"/>
    </source>
</evidence>
<dbReference type="Proteomes" id="UP000032305">
    <property type="component" value="Unassembled WGS sequence"/>
</dbReference>
<keyword evidence="10" id="KW-1185">Reference proteome</keyword>
<dbReference type="InterPro" id="IPR010201">
    <property type="entry name" value="HflK"/>
</dbReference>
<accession>A0A0A1WAS2</accession>
<dbReference type="InterPro" id="IPR050710">
    <property type="entry name" value="Band7/mec-2_domain"/>
</dbReference>
<evidence type="ECO:0000256" key="7">
    <source>
        <dbReference type="SAM" id="Phobius"/>
    </source>
</evidence>
<evidence type="ECO:0000256" key="2">
    <source>
        <dbReference type="ARBA" id="ARBA00006971"/>
    </source>
</evidence>
<dbReference type="AlphaFoldDB" id="A0A0A1WAS2"/>
<keyword evidence="4 7" id="KW-1133">Transmembrane helix</keyword>
<dbReference type="eggNOG" id="COG0330">
    <property type="taxonomic scope" value="Bacteria"/>
</dbReference>
<evidence type="ECO:0000256" key="6">
    <source>
        <dbReference type="SAM" id="MobiDB-lite"/>
    </source>
</evidence>
<sequence>MRKLTGRFQRPPILAANTPKGPWGGSGDDPDGGPRNPWAVPPGGRKAPGKSTALDEFIRKARGSGGGGPGEGPGGSGGGFGGLPGAPGGRTLWAIGAAILIVIWLLYTSIHPIGPQQRGVVTYFGRYTGILEPGIQITAPAPIASVRVLDVQKIRTENFPEGSGENLVLTSDQNIIDLTYSVRWDIANPRDYAFRLAQPQETVRAAAESAMRAVIADTSLDQALGSGRTGIEQRVQELTQSILNEYRAGVRIQGVAIKQAAPPQQIVDDFNKVTVAQQRAVADVNQARSYAQQVVARAQGEAAQFDKVYEQYRLAPEVTRRRMYYETMEAVLAKSDKTIVETPGVVPYLPLSKGQARPLPPEITATAPATPPAASAQAGSEQGGGQ</sequence>
<feature type="transmembrane region" description="Helical" evidence="7">
    <location>
        <begin position="92"/>
        <end position="110"/>
    </location>
</feature>
<feature type="compositionally biased region" description="Low complexity" evidence="6">
    <location>
        <begin position="362"/>
        <end position="380"/>
    </location>
</feature>
<dbReference type="RefSeq" id="WP_042489711.1">
    <property type="nucleotide sequence ID" value="NZ_BBPI01000072.1"/>
</dbReference>
<protein>
    <submittedName>
        <fullName evidence="9">HflK protein</fullName>
    </submittedName>
</protein>
<evidence type="ECO:0000256" key="5">
    <source>
        <dbReference type="ARBA" id="ARBA00023136"/>
    </source>
</evidence>
<dbReference type="CDD" id="cd03404">
    <property type="entry name" value="SPFH_HflK"/>
    <property type="match status" value="1"/>
</dbReference>
<dbReference type="PANTHER" id="PTHR43327">
    <property type="entry name" value="STOMATIN-LIKE PROTEIN 2, MITOCHONDRIAL"/>
    <property type="match status" value="1"/>
</dbReference>
<dbReference type="InterPro" id="IPR001107">
    <property type="entry name" value="Band_7"/>
</dbReference>
<feature type="region of interest" description="Disordered" evidence="6">
    <location>
        <begin position="356"/>
        <end position="386"/>
    </location>
</feature>
<evidence type="ECO:0000259" key="8">
    <source>
        <dbReference type="SMART" id="SM00244"/>
    </source>
</evidence>
<keyword evidence="5 7" id="KW-0472">Membrane</keyword>
<dbReference type="Pfam" id="PF01145">
    <property type="entry name" value="Band_7"/>
    <property type="match status" value="1"/>
</dbReference>
<name>A0A0A1WAS2_9SPHN</name>
<comment type="caution">
    <text evidence="9">The sequence shown here is derived from an EMBL/GenBank/DDBJ whole genome shotgun (WGS) entry which is preliminary data.</text>
</comment>
<dbReference type="GO" id="GO:0016020">
    <property type="term" value="C:membrane"/>
    <property type="evidence" value="ECO:0007669"/>
    <property type="project" value="UniProtKB-SubCell"/>
</dbReference>
<feature type="compositionally biased region" description="Gly residues" evidence="6">
    <location>
        <begin position="63"/>
        <end position="82"/>
    </location>
</feature>
<evidence type="ECO:0000256" key="4">
    <source>
        <dbReference type="ARBA" id="ARBA00022989"/>
    </source>
</evidence>
<dbReference type="InterPro" id="IPR036013">
    <property type="entry name" value="Band_7/SPFH_dom_sf"/>
</dbReference>
<keyword evidence="3 7" id="KW-0812">Transmembrane</keyword>
<evidence type="ECO:0000256" key="3">
    <source>
        <dbReference type="ARBA" id="ARBA00022692"/>
    </source>
</evidence>
<dbReference type="EMBL" id="BBPI01000072">
    <property type="protein sequence ID" value="GAM02044.1"/>
    <property type="molecule type" value="Genomic_DNA"/>
</dbReference>
<dbReference type="OrthoDB" id="9779595at2"/>